<proteinExistence type="predicted"/>
<protein>
    <recommendedName>
        <fullName evidence="3">Histone 3</fullName>
    </recommendedName>
</protein>
<organism evidence="1 2">
    <name type="scientific">Goodea atripinnis</name>
    <dbReference type="NCBI Taxonomy" id="208336"/>
    <lineage>
        <taxon>Eukaryota</taxon>
        <taxon>Metazoa</taxon>
        <taxon>Chordata</taxon>
        <taxon>Craniata</taxon>
        <taxon>Vertebrata</taxon>
        <taxon>Euteleostomi</taxon>
        <taxon>Actinopterygii</taxon>
        <taxon>Neopterygii</taxon>
        <taxon>Teleostei</taxon>
        <taxon>Neoteleostei</taxon>
        <taxon>Acanthomorphata</taxon>
        <taxon>Ovalentaria</taxon>
        <taxon>Atherinomorphae</taxon>
        <taxon>Cyprinodontiformes</taxon>
        <taxon>Goodeidae</taxon>
        <taxon>Goodea</taxon>
    </lineage>
</organism>
<gene>
    <name evidence="1" type="ORF">GOODEAATRI_028631</name>
</gene>
<evidence type="ECO:0000313" key="2">
    <source>
        <dbReference type="Proteomes" id="UP001476798"/>
    </source>
</evidence>
<comment type="caution">
    <text evidence="1">The sequence shown here is derived from an EMBL/GenBank/DDBJ whole genome shotgun (WGS) entry which is preliminary data.</text>
</comment>
<evidence type="ECO:0008006" key="3">
    <source>
        <dbReference type="Google" id="ProtNLM"/>
    </source>
</evidence>
<accession>A0ABV0PHT9</accession>
<dbReference type="EMBL" id="JAHRIO010073989">
    <property type="protein sequence ID" value="MEQ2183047.1"/>
    <property type="molecule type" value="Genomic_DNA"/>
</dbReference>
<evidence type="ECO:0000313" key="1">
    <source>
        <dbReference type="EMBL" id="MEQ2183047.1"/>
    </source>
</evidence>
<keyword evidence="2" id="KW-1185">Reference proteome</keyword>
<dbReference type="Proteomes" id="UP001476798">
    <property type="component" value="Unassembled WGS sequence"/>
</dbReference>
<reference evidence="1 2" key="1">
    <citation type="submission" date="2021-06" db="EMBL/GenBank/DDBJ databases">
        <authorList>
            <person name="Palmer J.M."/>
        </authorList>
    </citation>
    <scope>NUCLEOTIDE SEQUENCE [LARGE SCALE GENOMIC DNA]</scope>
    <source>
        <strain evidence="1 2">GA_2019</strain>
        <tissue evidence="1">Muscle</tissue>
    </source>
</reference>
<feature type="non-terminal residue" evidence="1">
    <location>
        <position position="1"/>
    </location>
</feature>
<name>A0ABV0PHT9_9TELE</name>
<sequence>ENPIQPLTSHLPIKPLLLYLPQPHLPHTITTIITTITTPIIITTTPRPHALPALLPLVPHPTMPTLIAPAPQTHHWAPLPTVLTAHLSPHTPRHWASHFLIRVLQLLKCSTDWSARPLRQLEQMRLV</sequence>